<gene>
    <name evidence="1" type="ORF">MEDL_54125</name>
</gene>
<dbReference type="EMBL" id="CAJPWZ010002604">
    <property type="protein sequence ID" value="CAG2241943.1"/>
    <property type="molecule type" value="Genomic_DNA"/>
</dbReference>
<proteinExistence type="predicted"/>
<reference evidence="1" key="1">
    <citation type="submission" date="2021-03" db="EMBL/GenBank/DDBJ databases">
        <authorList>
            <person name="Bekaert M."/>
        </authorList>
    </citation>
    <scope>NUCLEOTIDE SEQUENCE</scope>
</reference>
<organism evidence="1 2">
    <name type="scientific">Mytilus edulis</name>
    <name type="common">Blue mussel</name>
    <dbReference type="NCBI Taxonomy" id="6550"/>
    <lineage>
        <taxon>Eukaryota</taxon>
        <taxon>Metazoa</taxon>
        <taxon>Spiralia</taxon>
        <taxon>Lophotrochozoa</taxon>
        <taxon>Mollusca</taxon>
        <taxon>Bivalvia</taxon>
        <taxon>Autobranchia</taxon>
        <taxon>Pteriomorphia</taxon>
        <taxon>Mytilida</taxon>
        <taxon>Mytiloidea</taxon>
        <taxon>Mytilidae</taxon>
        <taxon>Mytilinae</taxon>
        <taxon>Mytilus</taxon>
    </lineage>
</organism>
<sequence>MIVMFNYYPDISYDICLLQVIDKTKIGETCPLLYSFISMLMHLDDLQGFNASIDETVIFDYGNMDNNGEFLELIENISSMPNVTNMTYLEGDIIAICPITNIFSTTLTTDSAESGALEPVNKQGKKPIIPYTVCDVLVLHKDIHCVRCASPSQRYKFLLFDLNIY</sequence>
<evidence type="ECO:0000313" key="2">
    <source>
        <dbReference type="Proteomes" id="UP000683360"/>
    </source>
</evidence>
<protein>
    <submittedName>
        <fullName evidence="1">Uncharacterized protein</fullName>
    </submittedName>
</protein>
<name>A0A8S3UL60_MYTED</name>
<accession>A0A8S3UL60</accession>
<dbReference type="AlphaFoldDB" id="A0A8S3UL60"/>
<evidence type="ECO:0000313" key="1">
    <source>
        <dbReference type="EMBL" id="CAG2241943.1"/>
    </source>
</evidence>
<comment type="caution">
    <text evidence="1">The sequence shown here is derived from an EMBL/GenBank/DDBJ whole genome shotgun (WGS) entry which is preliminary data.</text>
</comment>
<dbReference type="Proteomes" id="UP000683360">
    <property type="component" value="Unassembled WGS sequence"/>
</dbReference>
<keyword evidence="2" id="KW-1185">Reference proteome</keyword>